<keyword evidence="3" id="KW-1185">Reference proteome</keyword>
<organism evidence="2 3">
    <name type="scientific">Eragrostis curvula</name>
    <name type="common">weeping love grass</name>
    <dbReference type="NCBI Taxonomy" id="38414"/>
    <lineage>
        <taxon>Eukaryota</taxon>
        <taxon>Viridiplantae</taxon>
        <taxon>Streptophyta</taxon>
        <taxon>Embryophyta</taxon>
        <taxon>Tracheophyta</taxon>
        <taxon>Spermatophyta</taxon>
        <taxon>Magnoliopsida</taxon>
        <taxon>Liliopsida</taxon>
        <taxon>Poales</taxon>
        <taxon>Poaceae</taxon>
        <taxon>PACMAD clade</taxon>
        <taxon>Chloridoideae</taxon>
        <taxon>Eragrostideae</taxon>
        <taxon>Eragrostidinae</taxon>
        <taxon>Eragrostis</taxon>
    </lineage>
</organism>
<proteinExistence type="predicted"/>
<dbReference type="Gramene" id="TVU25170">
    <property type="protein sequence ID" value="TVU25170"/>
    <property type="gene ID" value="EJB05_27655"/>
</dbReference>
<feature type="compositionally biased region" description="Basic and acidic residues" evidence="1">
    <location>
        <begin position="69"/>
        <end position="79"/>
    </location>
</feature>
<evidence type="ECO:0000313" key="2">
    <source>
        <dbReference type="EMBL" id="TVU25170.1"/>
    </source>
</evidence>
<sequence length="102" mass="11447">MDIRQLLAYQIICNDRKDRHQSSSRSIIWPHRRWRTDKEEVEERAPQVDVISVGNSEGGQGGATTLQAESKEPGFRKHSSEVSQINITGIISTVTVTTLSKV</sequence>
<comment type="caution">
    <text evidence="2">The sequence shown here is derived from an EMBL/GenBank/DDBJ whole genome shotgun (WGS) entry which is preliminary data.</text>
</comment>
<dbReference type="EMBL" id="RWGY01000013">
    <property type="protein sequence ID" value="TVU25170.1"/>
    <property type="molecule type" value="Genomic_DNA"/>
</dbReference>
<evidence type="ECO:0000256" key="1">
    <source>
        <dbReference type="SAM" id="MobiDB-lite"/>
    </source>
</evidence>
<accession>A0A5J9UPT4</accession>
<protein>
    <submittedName>
        <fullName evidence="2">Uncharacterized protein</fullName>
    </submittedName>
</protein>
<dbReference type="AlphaFoldDB" id="A0A5J9UPT4"/>
<feature type="non-terminal residue" evidence="2">
    <location>
        <position position="1"/>
    </location>
</feature>
<feature type="region of interest" description="Disordered" evidence="1">
    <location>
        <begin position="52"/>
        <end position="79"/>
    </location>
</feature>
<evidence type="ECO:0000313" key="3">
    <source>
        <dbReference type="Proteomes" id="UP000324897"/>
    </source>
</evidence>
<dbReference type="Proteomes" id="UP000324897">
    <property type="component" value="Chromosome 2"/>
</dbReference>
<gene>
    <name evidence="2" type="ORF">EJB05_27655</name>
</gene>
<name>A0A5J9UPT4_9POAL</name>
<reference evidence="2 3" key="1">
    <citation type="journal article" date="2019" name="Sci. Rep.">
        <title>A high-quality genome of Eragrostis curvula grass provides insights into Poaceae evolution and supports new strategies to enhance forage quality.</title>
        <authorList>
            <person name="Carballo J."/>
            <person name="Santos B.A.C.M."/>
            <person name="Zappacosta D."/>
            <person name="Garbus I."/>
            <person name="Selva J.P."/>
            <person name="Gallo C.A."/>
            <person name="Diaz A."/>
            <person name="Albertini E."/>
            <person name="Caccamo M."/>
            <person name="Echenique V."/>
        </authorList>
    </citation>
    <scope>NUCLEOTIDE SEQUENCE [LARGE SCALE GENOMIC DNA]</scope>
    <source>
        <strain evidence="3">cv. Victoria</strain>
        <tissue evidence="2">Leaf</tissue>
    </source>
</reference>